<dbReference type="InterPro" id="IPR005025">
    <property type="entry name" value="FMN_Rdtase-like_dom"/>
</dbReference>
<protein>
    <submittedName>
        <fullName evidence="2">NAD(P)H-dependent FMN reductase</fullName>
    </submittedName>
</protein>
<evidence type="ECO:0000259" key="1">
    <source>
        <dbReference type="Pfam" id="PF03358"/>
    </source>
</evidence>
<dbReference type="SUPFAM" id="SSF52218">
    <property type="entry name" value="Flavoproteins"/>
    <property type="match status" value="1"/>
</dbReference>
<reference evidence="2 3" key="1">
    <citation type="submission" date="2016-10" db="EMBL/GenBank/DDBJ databases">
        <authorList>
            <person name="de Groot N.N."/>
        </authorList>
    </citation>
    <scope>NUCLEOTIDE SEQUENCE [LARGE SCALE GENOMIC DNA]</scope>
    <source>
        <strain evidence="2 3">DSM 15283</strain>
    </source>
</reference>
<accession>A0A1I4T952</accession>
<name>A0A1I4T952_9RHOB</name>
<sequence length="181" mass="19498">MKLFGVAASTRENSLNRHLFDRVAAQIEEHGHQITVADYTIVENLPLYTAAREIDPGIPDEVQTMARAILDADALVISSPEYNFSIPGPLKNALDWISRIKPSVLTGKPVLLLAASASPVGGWRGLAALRVPLTCLGAQALPWEITLGGVTSRDAIDASLALEVTRQRVDMAISALLRDHV</sequence>
<dbReference type="InterPro" id="IPR029039">
    <property type="entry name" value="Flavoprotein-like_sf"/>
</dbReference>
<dbReference type="OrthoDB" id="9812295at2"/>
<dbReference type="RefSeq" id="WP_093096876.1">
    <property type="nucleotide sequence ID" value="NZ_FOTQ01000014.1"/>
</dbReference>
<keyword evidence="3" id="KW-1185">Reference proteome</keyword>
<dbReference type="GO" id="GO:0016491">
    <property type="term" value="F:oxidoreductase activity"/>
    <property type="evidence" value="ECO:0007669"/>
    <property type="project" value="InterPro"/>
</dbReference>
<dbReference type="AlphaFoldDB" id="A0A1I4T952"/>
<dbReference type="GO" id="GO:0010181">
    <property type="term" value="F:FMN binding"/>
    <property type="evidence" value="ECO:0007669"/>
    <property type="project" value="TreeGrafter"/>
</dbReference>
<feature type="domain" description="NADPH-dependent FMN reductase-like" evidence="1">
    <location>
        <begin position="1"/>
        <end position="142"/>
    </location>
</feature>
<dbReference type="GO" id="GO:0005829">
    <property type="term" value="C:cytosol"/>
    <property type="evidence" value="ECO:0007669"/>
    <property type="project" value="TreeGrafter"/>
</dbReference>
<organism evidence="2 3">
    <name type="scientific">Shimia aestuarii</name>
    <dbReference type="NCBI Taxonomy" id="254406"/>
    <lineage>
        <taxon>Bacteria</taxon>
        <taxon>Pseudomonadati</taxon>
        <taxon>Pseudomonadota</taxon>
        <taxon>Alphaproteobacteria</taxon>
        <taxon>Rhodobacterales</taxon>
        <taxon>Roseobacteraceae</taxon>
    </lineage>
</organism>
<evidence type="ECO:0000313" key="3">
    <source>
        <dbReference type="Proteomes" id="UP000199144"/>
    </source>
</evidence>
<dbReference type="InterPro" id="IPR050712">
    <property type="entry name" value="NAD(P)H-dep_reductase"/>
</dbReference>
<gene>
    <name evidence="2" type="ORF">SAMN04488042_11446</name>
</gene>
<proteinExistence type="predicted"/>
<dbReference type="EMBL" id="FOTQ01000014">
    <property type="protein sequence ID" value="SFM73239.1"/>
    <property type="molecule type" value="Genomic_DNA"/>
</dbReference>
<dbReference type="PANTHER" id="PTHR30543">
    <property type="entry name" value="CHROMATE REDUCTASE"/>
    <property type="match status" value="1"/>
</dbReference>
<dbReference type="STRING" id="254406.SAMN04488042_11446"/>
<dbReference type="Pfam" id="PF03358">
    <property type="entry name" value="FMN_red"/>
    <property type="match status" value="1"/>
</dbReference>
<dbReference type="Proteomes" id="UP000199144">
    <property type="component" value="Unassembled WGS sequence"/>
</dbReference>
<evidence type="ECO:0000313" key="2">
    <source>
        <dbReference type="EMBL" id="SFM73239.1"/>
    </source>
</evidence>
<dbReference type="PANTHER" id="PTHR30543:SF21">
    <property type="entry name" value="NAD(P)H-DEPENDENT FMN REDUCTASE LOT6"/>
    <property type="match status" value="1"/>
</dbReference>
<dbReference type="Gene3D" id="3.40.50.360">
    <property type="match status" value="1"/>
</dbReference>